<proteinExistence type="predicted"/>
<dbReference type="Proteomes" id="UP000010366">
    <property type="component" value="Chromosome"/>
</dbReference>
<dbReference type="InterPro" id="IPR035223">
    <property type="entry name" value="DUF5335"/>
</dbReference>
<name>K9UCP4_CHAP6</name>
<dbReference type="HOGENOM" id="CLU_137422_0_0_3"/>
<dbReference type="AlphaFoldDB" id="K9UCP4"/>
<dbReference type="eggNOG" id="ENOG5032QUF">
    <property type="taxonomic scope" value="Bacteria"/>
</dbReference>
<evidence type="ECO:0000313" key="1">
    <source>
        <dbReference type="EMBL" id="AFY92408.1"/>
    </source>
</evidence>
<protein>
    <recommendedName>
        <fullName evidence="3">ADP-ribose pyrophosphatase</fullName>
    </recommendedName>
</protein>
<reference evidence="1 2" key="1">
    <citation type="submission" date="2012-05" db="EMBL/GenBank/DDBJ databases">
        <title>Finished chromosome of genome of Chamaesiphon sp. PCC 6605.</title>
        <authorList>
            <consortium name="US DOE Joint Genome Institute"/>
            <person name="Gugger M."/>
            <person name="Coursin T."/>
            <person name="Rippka R."/>
            <person name="Tandeau De Marsac N."/>
            <person name="Huntemann M."/>
            <person name="Wei C.-L."/>
            <person name="Han J."/>
            <person name="Detter J.C."/>
            <person name="Han C."/>
            <person name="Tapia R."/>
            <person name="Chen A."/>
            <person name="Kyrpides N."/>
            <person name="Mavromatis K."/>
            <person name="Markowitz V."/>
            <person name="Szeto E."/>
            <person name="Ivanova N."/>
            <person name="Pagani I."/>
            <person name="Pati A."/>
            <person name="Goodwin L."/>
            <person name="Nordberg H.P."/>
            <person name="Cantor M.N."/>
            <person name="Hua S.X."/>
            <person name="Woyke T."/>
            <person name="Kerfeld C.A."/>
        </authorList>
    </citation>
    <scope>NUCLEOTIDE SEQUENCE [LARGE SCALE GENOMIC DNA]</scope>
    <source>
        <strain evidence="2">ATCC 27169 / PCC 6605</strain>
    </source>
</reference>
<sequence>MLNQIELTKTVPQERWGEFFDQFSDGNRGRHISIEIMNPELGDEELIQNAPLMAMVYDRPGKGNDLVIETGKDEVTYAHTVDAPTEVLTGQSESGRMLAVWISDATGTKTLIKLQPVEP</sequence>
<dbReference type="EMBL" id="CP003600">
    <property type="protein sequence ID" value="AFY92408.1"/>
    <property type="molecule type" value="Genomic_DNA"/>
</dbReference>
<gene>
    <name evidence="1" type="ORF">Cha6605_1189</name>
</gene>
<dbReference type="Pfam" id="PF17269">
    <property type="entry name" value="DUF5335"/>
    <property type="match status" value="1"/>
</dbReference>
<evidence type="ECO:0000313" key="2">
    <source>
        <dbReference type="Proteomes" id="UP000010366"/>
    </source>
</evidence>
<dbReference type="OrthoDB" id="573145at2"/>
<organism evidence="1 2">
    <name type="scientific">Chamaesiphon minutus (strain ATCC 27169 / PCC 6605)</name>
    <dbReference type="NCBI Taxonomy" id="1173020"/>
    <lineage>
        <taxon>Bacteria</taxon>
        <taxon>Bacillati</taxon>
        <taxon>Cyanobacteriota</taxon>
        <taxon>Cyanophyceae</taxon>
        <taxon>Gomontiellales</taxon>
        <taxon>Chamaesiphonaceae</taxon>
        <taxon>Chamaesiphon</taxon>
    </lineage>
</organism>
<keyword evidence="2" id="KW-1185">Reference proteome</keyword>
<dbReference type="PATRIC" id="fig|1173020.3.peg.1390"/>
<dbReference type="STRING" id="1173020.Cha6605_1189"/>
<dbReference type="KEGG" id="cmp:Cha6605_1189"/>
<dbReference type="RefSeq" id="WP_015158594.1">
    <property type="nucleotide sequence ID" value="NC_019697.1"/>
</dbReference>
<evidence type="ECO:0008006" key="3">
    <source>
        <dbReference type="Google" id="ProtNLM"/>
    </source>
</evidence>
<accession>K9UCP4</accession>